<dbReference type="AlphaFoldDB" id="A0ABD0JH69"/>
<dbReference type="Proteomes" id="UP001519460">
    <property type="component" value="Unassembled WGS sequence"/>
</dbReference>
<accession>A0ABD0JH69</accession>
<evidence type="ECO:0000313" key="1">
    <source>
        <dbReference type="EMBL" id="KAK7474201.1"/>
    </source>
</evidence>
<keyword evidence="2" id="KW-1185">Reference proteome</keyword>
<gene>
    <name evidence="1" type="ORF">BaRGS_00034550</name>
</gene>
<name>A0ABD0JH69_9CAEN</name>
<reference evidence="1 2" key="1">
    <citation type="journal article" date="2023" name="Sci. Data">
        <title>Genome assembly of the Korean intertidal mud-creeper Batillaria attramentaria.</title>
        <authorList>
            <person name="Patra A.K."/>
            <person name="Ho P.T."/>
            <person name="Jun S."/>
            <person name="Lee S.J."/>
            <person name="Kim Y."/>
            <person name="Won Y.J."/>
        </authorList>
    </citation>
    <scope>NUCLEOTIDE SEQUENCE [LARGE SCALE GENOMIC DNA]</scope>
    <source>
        <strain evidence="1">Wonlab-2016</strain>
    </source>
</reference>
<protein>
    <submittedName>
        <fullName evidence="1">Uncharacterized protein</fullName>
    </submittedName>
</protein>
<proteinExistence type="predicted"/>
<sequence>MSRLNTGRLSADHCNTLLMDDSRWSRDVTTVLSAGPLALCCQAAGPHAALIVSDCWIWTEVWNRAHRELAEVQNKVCWVGGGDNIVANANQFLMNEICE</sequence>
<organism evidence="1 2">
    <name type="scientific">Batillaria attramentaria</name>
    <dbReference type="NCBI Taxonomy" id="370345"/>
    <lineage>
        <taxon>Eukaryota</taxon>
        <taxon>Metazoa</taxon>
        <taxon>Spiralia</taxon>
        <taxon>Lophotrochozoa</taxon>
        <taxon>Mollusca</taxon>
        <taxon>Gastropoda</taxon>
        <taxon>Caenogastropoda</taxon>
        <taxon>Sorbeoconcha</taxon>
        <taxon>Cerithioidea</taxon>
        <taxon>Batillariidae</taxon>
        <taxon>Batillaria</taxon>
    </lineage>
</organism>
<evidence type="ECO:0000313" key="2">
    <source>
        <dbReference type="Proteomes" id="UP001519460"/>
    </source>
</evidence>
<comment type="caution">
    <text evidence="1">The sequence shown here is derived from an EMBL/GenBank/DDBJ whole genome shotgun (WGS) entry which is preliminary data.</text>
</comment>
<dbReference type="EMBL" id="JACVVK020000444">
    <property type="protein sequence ID" value="KAK7474201.1"/>
    <property type="molecule type" value="Genomic_DNA"/>
</dbReference>